<dbReference type="PANTHER" id="PTHR40705:SF2">
    <property type="entry name" value="DUF1743 DOMAIN-CONTAINING PROTEIN"/>
    <property type="match status" value="1"/>
</dbReference>
<sequence length="327" mass="35374">MKNQCSPKKSDPMDISLGQEVILEDLVLEDPYTVPYRGIYAICDEKNETAEIIEHSNCFSGACWSFHHYAKSPAVKSVRTYGEFIRYTVSMGVFPFELKSSVAAAGIESVTCAGSDVEITYAGLGGGGVGATKCRAYADGVSHYKITESGGGKTAKGTIYVPRRERVLVAIDDTDSCETGATWTLTHNIAKAVSSDESILLSQALVQLYPVPEKTQNCMSTVLEFGCVSPDAKKRLIERIRKLLLKYSVSENTGMLVYSGFSVPQGLLDYSQKGRTSRVTKEEAGTVSKNNHVDVILGGNGMIGALAAFAWFANPIESVKPGFFVMP</sequence>
<reference evidence="2 3" key="1">
    <citation type="submission" date="2023-07" db="EMBL/GenBank/DDBJ databases">
        <title>Closed genome sequence of Methanosarcinaceae archaeon Am2.</title>
        <authorList>
            <person name="Poehlein A."/>
            <person name="Protasov E."/>
            <person name="Platt K."/>
            <person name="Reeh H."/>
            <person name="Daniel R."/>
            <person name="Brune A."/>
        </authorList>
    </citation>
    <scope>NUCLEOTIDE SEQUENCE [LARGE SCALE GENOMIC DNA]</scope>
    <source>
        <strain evidence="2 3">Am2</strain>
    </source>
</reference>
<dbReference type="PANTHER" id="PTHR40705">
    <property type="entry name" value="TRNA(ILE2) 2-AGMATINYLCYTIDINE SYNTHETASE TIAS"/>
    <property type="match status" value="1"/>
</dbReference>
<evidence type="ECO:0000313" key="3">
    <source>
        <dbReference type="Proteomes" id="UP001304970"/>
    </source>
</evidence>
<dbReference type="EMBL" id="CP131061">
    <property type="protein sequence ID" value="WNY26899.1"/>
    <property type="molecule type" value="Genomic_DNA"/>
</dbReference>
<keyword evidence="3" id="KW-1185">Reference proteome</keyword>
<dbReference type="GeneID" id="89228088"/>
<gene>
    <name evidence="2" type="ORF">MsAm2_06820</name>
</gene>
<evidence type="ECO:0000313" key="2">
    <source>
        <dbReference type="EMBL" id="WNY26899.1"/>
    </source>
</evidence>
<dbReference type="InterPro" id="IPR017674">
    <property type="entry name" value="Methan_mark_11"/>
</dbReference>
<dbReference type="AlphaFoldDB" id="A0AA96ZVN1"/>
<dbReference type="Pfam" id="PF22641">
    <property type="entry name" value="TiaS_TCKD"/>
    <property type="match status" value="1"/>
</dbReference>
<dbReference type="InterPro" id="IPR053870">
    <property type="entry name" value="TiaS-like_TCKD"/>
</dbReference>
<proteinExistence type="predicted"/>
<accession>A0AA96ZVN1</accession>
<name>A0AA96ZVN1_9EURY</name>
<protein>
    <recommendedName>
        <fullName evidence="1">TiaS-like TCKD domain-containing protein</fullName>
    </recommendedName>
</protein>
<dbReference type="Gene3D" id="3.30.70.2200">
    <property type="match status" value="1"/>
</dbReference>
<organism evidence="2 3">
    <name type="scientific">Methanolapillus ohkumae</name>
    <dbReference type="NCBI Taxonomy" id="3028298"/>
    <lineage>
        <taxon>Archaea</taxon>
        <taxon>Methanobacteriati</taxon>
        <taxon>Methanobacteriota</taxon>
        <taxon>Stenosarchaea group</taxon>
        <taxon>Methanomicrobia</taxon>
        <taxon>Methanosarcinales</taxon>
        <taxon>Methanosarcinaceae</taxon>
        <taxon>Methanolapillus</taxon>
    </lineage>
</organism>
<feature type="domain" description="TiaS-like TCKD" evidence="1">
    <location>
        <begin position="169"/>
        <end position="286"/>
    </location>
</feature>
<evidence type="ECO:0000259" key="1">
    <source>
        <dbReference type="Pfam" id="PF22641"/>
    </source>
</evidence>
<dbReference type="Proteomes" id="UP001304970">
    <property type="component" value="Chromosome"/>
</dbReference>
<dbReference type="RefSeq" id="WP_338098400.1">
    <property type="nucleotide sequence ID" value="NZ_CP131061.1"/>
</dbReference>
<dbReference type="NCBIfam" id="TIGR03280">
    <property type="entry name" value="methan_mark_11"/>
    <property type="match status" value="1"/>
</dbReference>